<dbReference type="EMBL" id="FNUY01000006">
    <property type="protein sequence ID" value="SEG50305.1"/>
    <property type="molecule type" value="Genomic_DNA"/>
</dbReference>
<keyword evidence="2" id="KW-1185">Reference proteome</keyword>
<sequence>MHFLERAQHWWQRQSGLRQLDAVGRDALRGLARDVGVNEADLYNLVSRNASDAGLLPRLLASTELDADRLSRQQPVVMRDMAIVCAGCTMTQRCRRELDRGQAFANYRQYCGNAHTIGALRGERPRWEAHRTI</sequence>
<name>A0A1H6AQI4_9HYPH</name>
<proteinExistence type="predicted"/>
<protein>
    <submittedName>
        <fullName evidence="1">Uncharacterized protein</fullName>
    </submittedName>
</protein>
<organism evidence="1 2">
    <name type="scientific">Bosea lathyri</name>
    <dbReference type="NCBI Taxonomy" id="1036778"/>
    <lineage>
        <taxon>Bacteria</taxon>
        <taxon>Pseudomonadati</taxon>
        <taxon>Pseudomonadota</taxon>
        <taxon>Alphaproteobacteria</taxon>
        <taxon>Hyphomicrobiales</taxon>
        <taxon>Boseaceae</taxon>
        <taxon>Bosea</taxon>
    </lineage>
</organism>
<evidence type="ECO:0000313" key="2">
    <source>
        <dbReference type="Proteomes" id="UP000236743"/>
    </source>
</evidence>
<evidence type="ECO:0000313" key="1">
    <source>
        <dbReference type="EMBL" id="SEG50305.1"/>
    </source>
</evidence>
<accession>A0A1H6AQI4</accession>
<dbReference type="AlphaFoldDB" id="A0A1H6AQI4"/>
<reference evidence="1 2" key="1">
    <citation type="submission" date="2016-10" db="EMBL/GenBank/DDBJ databases">
        <authorList>
            <person name="de Groot N.N."/>
        </authorList>
    </citation>
    <scope>NUCLEOTIDE SEQUENCE [LARGE SCALE GENOMIC DNA]</scope>
    <source>
        <strain evidence="1 2">DSM 26656</strain>
    </source>
</reference>
<dbReference type="Proteomes" id="UP000236743">
    <property type="component" value="Unassembled WGS sequence"/>
</dbReference>
<gene>
    <name evidence="1" type="ORF">SAMN04488115_10631</name>
</gene>